<dbReference type="Pfam" id="PF05257">
    <property type="entry name" value="CHAP"/>
    <property type="match status" value="1"/>
</dbReference>
<feature type="domain" description="Peptidase C51" evidence="1">
    <location>
        <begin position="64"/>
        <end position="199"/>
    </location>
</feature>
<dbReference type="SUPFAM" id="SSF54001">
    <property type="entry name" value="Cysteine proteinases"/>
    <property type="match status" value="1"/>
</dbReference>
<dbReference type="EMBL" id="JAVRIA010000001">
    <property type="protein sequence ID" value="MDT0557438.1"/>
    <property type="molecule type" value="Genomic_DNA"/>
</dbReference>
<dbReference type="InterPro" id="IPR051705">
    <property type="entry name" value="Gsp_Synthetase/Amidase"/>
</dbReference>
<accession>A0ABU2YGY5</accession>
<dbReference type="Proteomes" id="UP001259492">
    <property type="component" value="Unassembled WGS sequence"/>
</dbReference>
<name>A0ABU2YGY5_9FLAO</name>
<dbReference type="PANTHER" id="PTHR30094">
    <property type="entry name" value="BIFUNCTIONAL GLUTATHIONYLSPERMIDINE SYNTHETASE/AMIDASE-RELATED"/>
    <property type="match status" value="1"/>
</dbReference>
<evidence type="ECO:0000313" key="2">
    <source>
        <dbReference type="EMBL" id="MDT0557438.1"/>
    </source>
</evidence>
<evidence type="ECO:0000313" key="3">
    <source>
        <dbReference type="Proteomes" id="UP001259492"/>
    </source>
</evidence>
<gene>
    <name evidence="2" type="ORF">RM697_02180</name>
</gene>
<dbReference type="InterPro" id="IPR038765">
    <property type="entry name" value="Papain-like_cys_pep_sf"/>
</dbReference>
<evidence type="ECO:0000259" key="1">
    <source>
        <dbReference type="PROSITE" id="PS50911"/>
    </source>
</evidence>
<proteinExistence type="predicted"/>
<comment type="caution">
    <text evidence="2">The sequence shown here is derived from an EMBL/GenBank/DDBJ whole genome shotgun (WGS) entry which is preliminary data.</text>
</comment>
<protein>
    <submittedName>
        <fullName evidence="2">CHAP domain-containing protein</fullName>
    </submittedName>
</protein>
<dbReference type="PANTHER" id="PTHR30094:SF0">
    <property type="entry name" value="BIFUNCTIONAL GLUTATHIONYLSPERMIDINE SYNTHETASE_AMIDASE-RELATED"/>
    <property type="match status" value="1"/>
</dbReference>
<dbReference type="PROSITE" id="PS51257">
    <property type="entry name" value="PROKAR_LIPOPROTEIN"/>
    <property type="match status" value="1"/>
</dbReference>
<reference evidence="2 3" key="1">
    <citation type="submission" date="2023-09" db="EMBL/GenBank/DDBJ databases">
        <authorList>
            <person name="Rey-Velasco X."/>
        </authorList>
    </citation>
    <scope>NUCLEOTIDE SEQUENCE [LARGE SCALE GENOMIC DNA]</scope>
    <source>
        <strain evidence="2 3">W332</strain>
    </source>
</reference>
<dbReference type="RefSeq" id="WP_311426205.1">
    <property type="nucleotide sequence ID" value="NZ_JAVRIA010000001.1"/>
</dbReference>
<dbReference type="Gene3D" id="3.90.1720.10">
    <property type="entry name" value="endopeptidase domain like (from Nostoc punctiforme)"/>
    <property type="match status" value="1"/>
</dbReference>
<keyword evidence="3" id="KW-1185">Reference proteome</keyword>
<sequence length="210" mass="24152">MKGLAIYFGLLFLVLSCKDNTSKKYSSPNRKVLSNSKSKENPVPFKVSKIGDTLDVFNGVYVIYNKSISNTSGRHLTKDGYNLGLKWQCVEFVKRYYFEHLNHKMSNSYGHAKDFYNANLSDGSINSDRNLMQFSNRSKTKPKVNDLLIFDGNIFNKFGHVAIISKVSEDTIEIVQQNVGKHSRDTIDLEFKDNKWYLDDSEILGWLRKN</sequence>
<dbReference type="InterPro" id="IPR007921">
    <property type="entry name" value="CHAP_dom"/>
</dbReference>
<organism evidence="2 3">
    <name type="scientific">Microcosmobacter mediterraneus</name>
    <dbReference type="NCBI Taxonomy" id="3075607"/>
    <lineage>
        <taxon>Bacteria</taxon>
        <taxon>Pseudomonadati</taxon>
        <taxon>Bacteroidota</taxon>
        <taxon>Flavobacteriia</taxon>
        <taxon>Flavobacteriales</taxon>
        <taxon>Flavobacteriaceae</taxon>
        <taxon>Microcosmobacter</taxon>
    </lineage>
</organism>
<dbReference type="PROSITE" id="PS50911">
    <property type="entry name" value="CHAP"/>
    <property type="match status" value="1"/>
</dbReference>